<evidence type="ECO:0000313" key="3">
    <source>
        <dbReference type="Proteomes" id="UP000076400"/>
    </source>
</evidence>
<evidence type="ECO:0000259" key="1">
    <source>
        <dbReference type="Pfam" id="PF03358"/>
    </source>
</evidence>
<feature type="domain" description="NADPH-dependent FMN reductase-like" evidence="1">
    <location>
        <begin position="15"/>
        <end position="152"/>
    </location>
</feature>
<reference evidence="2 3" key="1">
    <citation type="submission" date="2015-12" db="EMBL/GenBank/DDBJ databases">
        <title>Genome sequence of Oceanibaculum pacificum MCCC 1A02656.</title>
        <authorList>
            <person name="Lu L."/>
            <person name="Lai Q."/>
            <person name="Shao Z."/>
            <person name="Qian P."/>
        </authorList>
    </citation>
    <scope>NUCLEOTIDE SEQUENCE [LARGE SCALE GENOMIC DNA]</scope>
    <source>
        <strain evidence="2 3">MCCC 1A02656</strain>
    </source>
</reference>
<accession>A0A154WG19</accession>
<dbReference type="RefSeq" id="WP_067552364.1">
    <property type="nucleotide sequence ID" value="NZ_LPXN01000025.1"/>
</dbReference>
<evidence type="ECO:0000313" key="2">
    <source>
        <dbReference type="EMBL" id="KZD12415.1"/>
    </source>
</evidence>
<organism evidence="2 3">
    <name type="scientific">Oceanibaculum pacificum</name>
    <dbReference type="NCBI Taxonomy" id="580166"/>
    <lineage>
        <taxon>Bacteria</taxon>
        <taxon>Pseudomonadati</taxon>
        <taxon>Pseudomonadota</taxon>
        <taxon>Alphaproteobacteria</taxon>
        <taxon>Rhodospirillales</taxon>
        <taxon>Oceanibaculaceae</taxon>
        <taxon>Oceanibaculum</taxon>
    </lineage>
</organism>
<keyword evidence="3" id="KW-1185">Reference proteome</keyword>
<dbReference type="Proteomes" id="UP000076400">
    <property type="component" value="Unassembled WGS sequence"/>
</dbReference>
<dbReference type="InterPro" id="IPR029039">
    <property type="entry name" value="Flavoprotein-like_sf"/>
</dbReference>
<dbReference type="STRING" id="580166.AUP43_16405"/>
<gene>
    <name evidence="2" type="ORF">AUP43_16405</name>
</gene>
<comment type="caution">
    <text evidence="2">The sequence shown here is derived from an EMBL/GenBank/DDBJ whole genome shotgun (WGS) entry which is preliminary data.</text>
</comment>
<name>A0A154WG19_9PROT</name>
<dbReference type="Pfam" id="PF03358">
    <property type="entry name" value="FMN_red"/>
    <property type="match status" value="1"/>
</dbReference>
<proteinExistence type="predicted"/>
<dbReference type="GO" id="GO:0016491">
    <property type="term" value="F:oxidoreductase activity"/>
    <property type="evidence" value="ECO:0007669"/>
    <property type="project" value="InterPro"/>
</dbReference>
<dbReference type="Gene3D" id="3.40.50.360">
    <property type="match status" value="1"/>
</dbReference>
<dbReference type="OrthoDB" id="8853249at2"/>
<dbReference type="InterPro" id="IPR005025">
    <property type="entry name" value="FMN_Rdtase-like_dom"/>
</dbReference>
<protein>
    <submittedName>
        <fullName evidence="2">Flavodoxin</fullName>
    </submittedName>
</protein>
<dbReference type="SUPFAM" id="SSF52218">
    <property type="entry name" value="Flavoproteins"/>
    <property type="match status" value="1"/>
</dbReference>
<sequence>MTLTALGINCTLKSGRTDEISSTDTMLMLIMKALANHGVTGDIVRAVDFNIKPGVTSDEGPDDEWPGLRERVLKADILILGTPIWLGQPSSVCKRVLERLNAFLSETDDKGRMISYDRVAGVAIVGNEDGAHHVSAELYQALNDVGFTLPANAVAYWVGEAMGSTDFKELKKTPEKVAETATTLARNAAHLANLLQAKQYPGD</sequence>
<dbReference type="EMBL" id="LPXN01000025">
    <property type="protein sequence ID" value="KZD12415.1"/>
    <property type="molecule type" value="Genomic_DNA"/>
</dbReference>
<dbReference type="AlphaFoldDB" id="A0A154WG19"/>